<dbReference type="PANTHER" id="PTHR36441">
    <property type="entry name" value="HYPOTHETICAL CYTOSOLIC PROTEIN"/>
    <property type="match status" value="1"/>
</dbReference>
<dbReference type="AlphaFoldDB" id="A0A2K1P4I6"/>
<evidence type="ECO:0000313" key="2">
    <source>
        <dbReference type="Proteomes" id="UP000236434"/>
    </source>
</evidence>
<protein>
    <recommendedName>
        <fullName evidence="3">YlxP-like protein</fullName>
    </recommendedName>
</protein>
<dbReference type="PANTHER" id="PTHR36441:SF1">
    <property type="entry name" value="DUF503 DOMAIN-CONTAINING PROTEIN"/>
    <property type="match status" value="1"/>
</dbReference>
<evidence type="ECO:0000313" key="1">
    <source>
        <dbReference type="EMBL" id="PNR97698.1"/>
    </source>
</evidence>
<dbReference type="Pfam" id="PF04456">
    <property type="entry name" value="DUF503"/>
    <property type="match status" value="1"/>
</dbReference>
<dbReference type="RefSeq" id="WP_103066565.1">
    <property type="nucleotide sequence ID" value="NZ_AZRL01000004.1"/>
</dbReference>
<dbReference type="OrthoDB" id="9809023at2"/>
<reference evidence="1 2" key="1">
    <citation type="submission" date="2013-12" db="EMBL/GenBank/DDBJ databases">
        <title>Comparative genomics of Petrotoga isolates.</title>
        <authorList>
            <person name="Nesbo C.L."/>
            <person name="Charchuk R."/>
            <person name="Chow K."/>
        </authorList>
    </citation>
    <scope>NUCLEOTIDE SEQUENCE [LARGE SCALE GENOMIC DNA]</scope>
    <source>
        <strain evidence="1 2">DSM 13574</strain>
    </source>
</reference>
<name>A0A2K1P4I6_9BACT</name>
<dbReference type="InterPro" id="IPR007546">
    <property type="entry name" value="DUF503"/>
</dbReference>
<dbReference type="Gene3D" id="3.30.70.1120">
    <property type="entry name" value="TT1725-like"/>
    <property type="match status" value="1"/>
</dbReference>
<dbReference type="EMBL" id="AZRL01000004">
    <property type="protein sequence ID" value="PNR97698.1"/>
    <property type="molecule type" value="Genomic_DNA"/>
</dbReference>
<accession>A0A2K1P4I6</accession>
<dbReference type="InterPro" id="IPR036746">
    <property type="entry name" value="TT1725-like_sf"/>
</dbReference>
<comment type="caution">
    <text evidence="1">The sequence shown here is derived from an EMBL/GenBank/DDBJ whole genome shotgun (WGS) entry which is preliminary data.</text>
</comment>
<proteinExistence type="predicted"/>
<sequence>MFCIKLELKIRLFGINSLKDKRSVVKTLINSLRKKYNVCALEGNYNDSKNYLGIFVSSLSQSRDYLLNLIEQIENDIELNYGLEIEKEDYLIF</sequence>
<dbReference type="Proteomes" id="UP000236434">
    <property type="component" value="Unassembled WGS sequence"/>
</dbReference>
<organism evidence="1 2">
    <name type="scientific">Petrotoga olearia DSM 13574</name>
    <dbReference type="NCBI Taxonomy" id="1122955"/>
    <lineage>
        <taxon>Bacteria</taxon>
        <taxon>Thermotogati</taxon>
        <taxon>Thermotogota</taxon>
        <taxon>Thermotogae</taxon>
        <taxon>Petrotogales</taxon>
        <taxon>Petrotogaceae</taxon>
        <taxon>Petrotoga</taxon>
    </lineage>
</organism>
<dbReference type="SUPFAM" id="SSF103007">
    <property type="entry name" value="Hypothetical protein TT1725"/>
    <property type="match status" value="1"/>
</dbReference>
<gene>
    <name evidence="1" type="ORF">X929_02945</name>
</gene>
<evidence type="ECO:0008006" key="3">
    <source>
        <dbReference type="Google" id="ProtNLM"/>
    </source>
</evidence>